<dbReference type="RefSeq" id="WP_317967625.1">
    <property type="nucleotide sequence ID" value="NZ_CP129118.1"/>
</dbReference>
<reference evidence="3 4" key="1">
    <citation type="submission" date="2023-06" db="EMBL/GenBank/DDBJ databases">
        <title>Sporosarcina sp. nov., isolated from Korean tranditional fermented seafood 'Jeotgal'.</title>
        <authorList>
            <person name="Yang A.I."/>
            <person name="Shin N.-R."/>
        </authorList>
    </citation>
    <scope>NUCLEOTIDE SEQUENCE [LARGE SCALE GENOMIC DNA]</scope>
    <source>
        <strain evidence="3 4">T2O-4</strain>
    </source>
</reference>
<gene>
    <name evidence="3" type="ORF">QWT69_16755</name>
</gene>
<evidence type="ECO:0000313" key="4">
    <source>
        <dbReference type="Proteomes" id="UP001303902"/>
    </source>
</evidence>
<dbReference type="InterPro" id="IPR000644">
    <property type="entry name" value="CBS_dom"/>
</dbReference>
<dbReference type="SMART" id="SM00116">
    <property type="entry name" value="CBS"/>
    <property type="match status" value="1"/>
</dbReference>
<name>A0ABZ0L7E1_9BACL</name>
<dbReference type="PROSITE" id="PS51371">
    <property type="entry name" value="CBS"/>
    <property type="match status" value="1"/>
</dbReference>
<organism evidence="3 4">
    <name type="scientific">Sporosarcina oncorhynchi</name>
    <dbReference type="NCBI Taxonomy" id="3056444"/>
    <lineage>
        <taxon>Bacteria</taxon>
        <taxon>Bacillati</taxon>
        <taxon>Bacillota</taxon>
        <taxon>Bacilli</taxon>
        <taxon>Bacillales</taxon>
        <taxon>Caryophanaceae</taxon>
        <taxon>Sporosarcina</taxon>
    </lineage>
</organism>
<evidence type="ECO:0000313" key="3">
    <source>
        <dbReference type="EMBL" id="WOV87476.1"/>
    </source>
</evidence>
<dbReference type="Pfam" id="PF00571">
    <property type="entry name" value="CBS"/>
    <property type="match status" value="1"/>
</dbReference>
<dbReference type="Gene3D" id="3.10.580.10">
    <property type="entry name" value="CBS-domain"/>
    <property type="match status" value="1"/>
</dbReference>
<dbReference type="SUPFAM" id="SSF54631">
    <property type="entry name" value="CBS-domain pair"/>
    <property type="match status" value="1"/>
</dbReference>
<proteinExistence type="predicted"/>
<dbReference type="CDD" id="cd02205">
    <property type="entry name" value="CBS_pair_SF"/>
    <property type="match status" value="1"/>
</dbReference>
<sequence length="210" mass="23582">MHIRDLIVERLAVASVKADASAKETLAKINETGFRCIPAVDDHDNYKGMIYKVDLLSYLYEEKGNEDGSITHLLKHEEIFLYENASFMSTLLQIKALPFISVVEEDGKLLGIVTHNKIESVLEDAFGLKTGGINITLASTEARGMIRKLTTTLKDENIEGMLTLDNGSALARRVVITLENGKSDEELDKLRDRLEKNGFRILQMQRMDPK</sequence>
<evidence type="ECO:0000256" key="1">
    <source>
        <dbReference type="PROSITE-ProRule" id="PRU00703"/>
    </source>
</evidence>
<accession>A0ABZ0L7E1</accession>
<keyword evidence="1" id="KW-0129">CBS domain</keyword>
<dbReference type="Proteomes" id="UP001303902">
    <property type="component" value="Chromosome"/>
</dbReference>
<dbReference type="EMBL" id="CP129118">
    <property type="protein sequence ID" value="WOV87476.1"/>
    <property type="molecule type" value="Genomic_DNA"/>
</dbReference>
<evidence type="ECO:0000259" key="2">
    <source>
        <dbReference type="PROSITE" id="PS51371"/>
    </source>
</evidence>
<dbReference type="InterPro" id="IPR046342">
    <property type="entry name" value="CBS_dom_sf"/>
</dbReference>
<feature type="domain" description="CBS" evidence="2">
    <location>
        <begin position="8"/>
        <end position="66"/>
    </location>
</feature>
<dbReference type="PIRSF" id="PIRSF035040">
    <property type="entry name" value="UCP035040_CBS_Lmo0553"/>
    <property type="match status" value="1"/>
</dbReference>
<protein>
    <submittedName>
        <fullName evidence="3">CBS domain-containing protein</fullName>
    </submittedName>
</protein>
<dbReference type="InterPro" id="IPR017036">
    <property type="entry name" value="Lmo0553-like"/>
</dbReference>
<keyword evidence="4" id="KW-1185">Reference proteome</keyword>